<reference evidence="2" key="1">
    <citation type="journal article" date="2014" name="Front. Microbiol.">
        <title>High frequency of phylogenetically diverse reductive dehalogenase-homologous genes in deep subseafloor sedimentary metagenomes.</title>
        <authorList>
            <person name="Kawai M."/>
            <person name="Futagami T."/>
            <person name="Toyoda A."/>
            <person name="Takaki Y."/>
            <person name="Nishi S."/>
            <person name="Hori S."/>
            <person name="Arai W."/>
            <person name="Tsubouchi T."/>
            <person name="Morono Y."/>
            <person name="Uchiyama I."/>
            <person name="Ito T."/>
            <person name="Fujiyama A."/>
            <person name="Inagaki F."/>
            <person name="Takami H."/>
        </authorList>
    </citation>
    <scope>NUCLEOTIDE SEQUENCE</scope>
    <source>
        <strain evidence="2">Expedition CK06-06</strain>
    </source>
</reference>
<dbReference type="SUPFAM" id="SSF52402">
    <property type="entry name" value="Adenine nucleotide alpha hydrolases-like"/>
    <property type="match status" value="1"/>
</dbReference>
<dbReference type="EMBL" id="BARS01002699">
    <property type="protein sequence ID" value="GAF71491.1"/>
    <property type="molecule type" value="Genomic_DNA"/>
</dbReference>
<comment type="caution">
    <text evidence="2">The sequence shown here is derived from an EMBL/GenBank/DDBJ whole genome shotgun (WGS) entry which is preliminary data.</text>
</comment>
<feature type="domain" description="NAD/GMP synthase" evidence="1">
    <location>
        <begin position="18"/>
        <end position="104"/>
    </location>
</feature>
<dbReference type="AlphaFoldDB" id="X0S8J7"/>
<accession>X0S8J7</accession>
<name>X0S8J7_9ZZZZ</name>
<dbReference type="InterPro" id="IPR022310">
    <property type="entry name" value="NAD/GMP_synthase"/>
</dbReference>
<sequence length="156" mass="17698">MNLSNECLRIDAEKFCKTTQKFIKEKMHELRRNGIVIPISGGLDSSVVACLCVNAVGRNIVKGLLIPEKQGNPEAEMYAGILAGFLRIRTERIDISRILKSLGTYRFILNKIPSYRLKAKLVRKYLDPSRENMFLKGIKGTSNKFINRAIASFYTK</sequence>
<dbReference type="Gene3D" id="3.40.50.620">
    <property type="entry name" value="HUPs"/>
    <property type="match status" value="1"/>
</dbReference>
<evidence type="ECO:0000259" key="1">
    <source>
        <dbReference type="Pfam" id="PF02540"/>
    </source>
</evidence>
<feature type="non-terminal residue" evidence="2">
    <location>
        <position position="156"/>
    </location>
</feature>
<dbReference type="InterPro" id="IPR014729">
    <property type="entry name" value="Rossmann-like_a/b/a_fold"/>
</dbReference>
<proteinExistence type="predicted"/>
<protein>
    <recommendedName>
        <fullName evidence="1">NAD/GMP synthase domain-containing protein</fullName>
    </recommendedName>
</protein>
<dbReference type="GO" id="GO:0006163">
    <property type="term" value="P:purine nucleotide metabolic process"/>
    <property type="evidence" value="ECO:0007669"/>
    <property type="project" value="UniProtKB-ARBA"/>
</dbReference>
<gene>
    <name evidence="2" type="ORF">S01H1_05180</name>
</gene>
<evidence type="ECO:0000313" key="2">
    <source>
        <dbReference type="EMBL" id="GAF71491.1"/>
    </source>
</evidence>
<organism evidence="2">
    <name type="scientific">marine sediment metagenome</name>
    <dbReference type="NCBI Taxonomy" id="412755"/>
    <lineage>
        <taxon>unclassified sequences</taxon>
        <taxon>metagenomes</taxon>
        <taxon>ecological metagenomes</taxon>
    </lineage>
</organism>
<dbReference type="Pfam" id="PF02540">
    <property type="entry name" value="NAD_synthase"/>
    <property type="match status" value="1"/>
</dbReference>